<protein>
    <recommendedName>
        <fullName evidence="8">C2H2-type domain-containing protein</fullName>
    </recommendedName>
</protein>
<dbReference type="GO" id="GO:0005737">
    <property type="term" value="C:cytoplasm"/>
    <property type="evidence" value="ECO:0007669"/>
    <property type="project" value="UniProtKB-SubCell"/>
</dbReference>
<dbReference type="PROSITE" id="PS00028">
    <property type="entry name" value="ZINC_FINGER_C2H2_1"/>
    <property type="match status" value="1"/>
</dbReference>
<dbReference type="PhylomeDB" id="T1J9B2"/>
<dbReference type="InterPro" id="IPR013087">
    <property type="entry name" value="Znf_C2H2_type"/>
</dbReference>
<keyword evidence="7" id="KW-0067">ATP-binding</keyword>
<evidence type="ECO:0000313" key="10">
    <source>
        <dbReference type="Proteomes" id="UP000014500"/>
    </source>
</evidence>
<comment type="subcellular location">
    <subcellularLocation>
        <location evidence="1">Cytoplasm</location>
    </subcellularLocation>
</comment>
<dbReference type="Proteomes" id="UP000014500">
    <property type="component" value="Unassembled WGS sequence"/>
</dbReference>
<reference evidence="10" key="1">
    <citation type="submission" date="2011-05" db="EMBL/GenBank/DDBJ databases">
        <authorList>
            <person name="Richards S.R."/>
            <person name="Qu J."/>
            <person name="Jiang H."/>
            <person name="Jhangiani S.N."/>
            <person name="Agravi P."/>
            <person name="Goodspeed R."/>
            <person name="Gross S."/>
            <person name="Mandapat C."/>
            <person name="Jackson L."/>
            <person name="Mathew T."/>
            <person name="Pu L."/>
            <person name="Thornton R."/>
            <person name="Saada N."/>
            <person name="Wilczek-Boney K.B."/>
            <person name="Lee S."/>
            <person name="Kovar C."/>
            <person name="Wu Y."/>
            <person name="Scherer S.E."/>
            <person name="Worley K.C."/>
            <person name="Muzny D.M."/>
            <person name="Gibbs R."/>
        </authorList>
    </citation>
    <scope>NUCLEOTIDE SEQUENCE</scope>
    <source>
        <strain evidence="10">Brora</strain>
    </source>
</reference>
<reference evidence="9" key="2">
    <citation type="submission" date="2015-02" db="UniProtKB">
        <authorList>
            <consortium name="EnsemblMetazoa"/>
        </authorList>
    </citation>
    <scope>IDENTIFICATION</scope>
</reference>
<dbReference type="GO" id="GO:0005524">
    <property type="term" value="F:ATP binding"/>
    <property type="evidence" value="ECO:0007669"/>
    <property type="project" value="UniProtKB-KW"/>
</dbReference>
<evidence type="ECO:0000256" key="5">
    <source>
        <dbReference type="ARBA" id="ARBA00022801"/>
    </source>
</evidence>
<keyword evidence="10" id="KW-1185">Reference proteome</keyword>
<accession>T1J9B2</accession>
<keyword evidence="3" id="KW-0963">Cytoplasm</keyword>
<dbReference type="Pfam" id="PF21635">
    <property type="entry name" value="Mov-10_helical"/>
    <property type="match status" value="1"/>
</dbReference>
<dbReference type="Pfam" id="PF13086">
    <property type="entry name" value="AAA_11"/>
    <property type="match status" value="1"/>
</dbReference>
<dbReference type="InterPro" id="IPR049079">
    <property type="entry name" value="Mov-10_helical"/>
</dbReference>
<dbReference type="STRING" id="126957.T1J9B2"/>
<dbReference type="HOGENOM" id="CLU_436369_0_0_1"/>
<evidence type="ECO:0000256" key="6">
    <source>
        <dbReference type="ARBA" id="ARBA00022806"/>
    </source>
</evidence>
<name>T1J9B2_STRMM</name>
<dbReference type="EnsemblMetazoa" id="SMAR010305-RA">
    <property type="protein sequence ID" value="SMAR010305-PA"/>
    <property type="gene ID" value="SMAR010305"/>
</dbReference>
<feature type="domain" description="C2H2-type" evidence="8">
    <location>
        <begin position="19"/>
        <end position="41"/>
    </location>
</feature>
<evidence type="ECO:0000256" key="2">
    <source>
        <dbReference type="ARBA" id="ARBA00005601"/>
    </source>
</evidence>
<dbReference type="InterPro" id="IPR027417">
    <property type="entry name" value="P-loop_NTPase"/>
</dbReference>
<dbReference type="InterPro" id="IPR041677">
    <property type="entry name" value="DNA2/NAM7_AAA_11"/>
</dbReference>
<dbReference type="InterPro" id="IPR049080">
    <property type="entry name" value="MOV-10-like_beta-barrel"/>
</dbReference>
<organism evidence="9 10">
    <name type="scientific">Strigamia maritima</name>
    <name type="common">European centipede</name>
    <name type="synonym">Geophilus maritimus</name>
    <dbReference type="NCBI Taxonomy" id="126957"/>
    <lineage>
        <taxon>Eukaryota</taxon>
        <taxon>Metazoa</taxon>
        <taxon>Ecdysozoa</taxon>
        <taxon>Arthropoda</taxon>
        <taxon>Myriapoda</taxon>
        <taxon>Chilopoda</taxon>
        <taxon>Pleurostigmophora</taxon>
        <taxon>Geophilomorpha</taxon>
        <taxon>Linotaeniidae</taxon>
        <taxon>Strigamia</taxon>
    </lineage>
</organism>
<evidence type="ECO:0000256" key="4">
    <source>
        <dbReference type="ARBA" id="ARBA00022741"/>
    </source>
</evidence>
<dbReference type="EMBL" id="JH431971">
    <property type="status" value="NOT_ANNOTATED_CDS"/>
    <property type="molecule type" value="Genomic_DNA"/>
</dbReference>
<dbReference type="GO" id="GO:0004386">
    <property type="term" value="F:helicase activity"/>
    <property type="evidence" value="ECO:0007669"/>
    <property type="project" value="UniProtKB-KW"/>
</dbReference>
<dbReference type="PANTHER" id="PTHR45418:SF1">
    <property type="entry name" value="CANCER_TESTIS ANTIGEN 55"/>
    <property type="match status" value="1"/>
</dbReference>
<evidence type="ECO:0000313" key="9">
    <source>
        <dbReference type="EnsemblMetazoa" id="SMAR010305-PA"/>
    </source>
</evidence>
<dbReference type="Gene3D" id="3.40.50.300">
    <property type="entry name" value="P-loop containing nucleotide triphosphate hydrolases"/>
    <property type="match status" value="1"/>
</dbReference>
<dbReference type="Gene3D" id="2.40.30.270">
    <property type="match status" value="1"/>
</dbReference>
<dbReference type="SUPFAM" id="SSF52540">
    <property type="entry name" value="P-loop containing nucleoside triphosphate hydrolases"/>
    <property type="match status" value="1"/>
</dbReference>
<keyword evidence="6" id="KW-0347">Helicase</keyword>
<evidence type="ECO:0000256" key="7">
    <source>
        <dbReference type="ARBA" id="ARBA00022840"/>
    </source>
</evidence>
<sequence>MEKQIKIDEVEVTDQSKFCAICQKQLSTTKELNDHCKLKIHYVNILKAWLHVNRVECEREKFGVSICCPDLICLNDNSFPVQTFVDELKWISVVVENNGDHTVVIRCVDFLVDMPVVTIFDDLGQNINDRSLYGFGVTKKEEKIRFARLEPNSKYKFTLLCDSSEAGVYCIPLVFDMYLEEDERSFAIIRNFTIQFTSHLIVALESLPSHKTTTRPRRIENDLISVIPGKQIPRDSYRNPALERLKSELELGQHQPSEILRSVYKIKDLDMNKSDNLSIAESTFKENILEMFEDGLKESNYLEYFQTLLHLEELQMERDIQAYDMGDARLQEDNKSKNCYKLTVPGLRENRPSVLRGDKVYAQRILMRDFRDNVIYEGIVHRVENITVTLGFDEKFSQMDVNNTQFVITFTFNRMPLRRMHQAVSFVRDYHMPMLFPNVHNVHTQSDSTDTVYTDFSPFNPSINNEQRQAILQILNGASRPAPYLLFGPPGTGKTMTLVEAIKQIWIKDNKSYILVCAPSNSACDTVTERLLDHIPASEMLRLYGLSRDAGKITDKLRRFNVAVTRAKALLIVIGNPYILIRDQQWGAFLTQCIDQRAYVGCRFCRSEEAAEDIYERFKRLNCSESF</sequence>
<dbReference type="OMA" id="IHYVNIL"/>
<dbReference type="GO" id="GO:0016787">
    <property type="term" value="F:hydrolase activity"/>
    <property type="evidence" value="ECO:0007669"/>
    <property type="project" value="UniProtKB-KW"/>
</dbReference>
<proteinExistence type="inferred from homology"/>
<dbReference type="PANTHER" id="PTHR45418">
    <property type="entry name" value="CANCER/TESTIS ANTIGEN 55"/>
    <property type="match status" value="1"/>
</dbReference>
<evidence type="ECO:0000256" key="3">
    <source>
        <dbReference type="ARBA" id="ARBA00022490"/>
    </source>
</evidence>
<comment type="similarity">
    <text evidence="2">Belongs to the DNA2/NAM7 helicase family. SDE3 subfamily.</text>
</comment>
<keyword evidence="4" id="KW-0547">Nucleotide-binding</keyword>
<dbReference type="eggNOG" id="KOG1804">
    <property type="taxonomic scope" value="Eukaryota"/>
</dbReference>
<evidence type="ECO:0000256" key="1">
    <source>
        <dbReference type="ARBA" id="ARBA00004496"/>
    </source>
</evidence>
<dbReference type="AlphaFoldDB" id="T1J9B2"/>
<keyword evidence="5" id="KW-0378">Hydrolase</keyword>
<evidence type="ECO:0000259" key="8">
    <source>
        <dbReference type="PROSITE" id="PS00028"/>
    </source>
</evidence>
<dbReference type="Pfam" id="PF21634">
    <property type="entry name" value="MOV-10_beta-barrel"/>
    <property type="match status" value="1"/>
</dbReference>